<dbReference type="Ensembl" id="ENSHBUT00000027911.1">
    <property type="protein sequence ID" value="ENSHBUP00000018775.1"/>
    <property type="gene ID" value="ENSHBUG00000020883.1"/>
</dbReference>
<keyword evidence="4" id="KW-1185">Reference proteome</keyword>
<dbReference type="GO" id="GO:0008270">
    <property type="term" value="F:zinc ion binding"/>
    <property type="evidence" value="ECO:0007669"/>
    <property type="project" value="UniProtKB-KW"/>
</dbReference>
<keyword evidence="1" id="KW-0863">Zinc-finger</keyword>
<dbReference type="GO" id="GO:0003723">
    <property type="term" value="F:RNA binding"/>
    <property type="evidence" value="ECO:0007669"/>
    <property type="project" value="InterPro"/>
</dbReference>
<dbReference type="InterPro" id="IPR036875">
    <property type="entry name" value="Znf_CCHC_sf"/>
</dbReference>
<protein>
    <recommendedName>
        <fullName evidence="2">CCHC-type domain-containing protein</fullName>
    </recommendedName>
</protein>
<name>A0A3Q2W2U9_HAPBU</name>
<dbReference type="AlphaFoldDB" id="A0A3Q2W2U9"/>
<keyword evidence="1" id="KW-0862">Zinc</keyword>
<dbReference type="PROSITE" id="PS50158">
    <property type="entry name" value="ZF_CCHC"/>
    <property type="match status" value="1"/>
</dbReference>
<dbReference type="InterPro" id="IPR042509">
    <property type="entry name" value="ZCCHC3"/>
</dbReference>
<dbReference type="InterPro" id="IPR057810">
    <property type="entry name" value="RBD_ZCCHC3_1st"/>
</dbReference>
<dbReference type="Gene3D" id="4.10.60.10">
    <property type="entry name" value="Zinc finger, CCHC-type"/>
    <property type="match status" value="1"/>
</dbReference>
<dbReference type="Pfam" id="PF23058">
    <property type="entry name" value="RBD_ZCCHC3_2nd"/>
    <property type="match status" value="1"/>
</dbReference>
<reference evidence="3" key="1">
    <citation type="submission" date="2025-08" db="UniProtKB">
        <authorList>
            <consortium name="Ensembl"/>
        </authorList>
    </citation>
    <scope>IDENTIFICATION</scope>
</reference>
<dbReference type="Proteomes" id="UP000264840">
    <property type="component" value="Unplaced"/>
</dbReference>
<dbReference type="GO" id="GO:0002218">
    <property type="term" value="P:activation of innate immune response"/>
    <property type="evidence" value="ECO:0007669"/>
    <property type="project" value="InterPro"/>
</dbReference>
<dbReference type="PANTHER" id="PTHR22639:SF3">
    <property type="entry name" value="ZINC FINGER CCHC DOMAIN-CONTAINING PROTEIN 3"/>
    <property type="match status" value="1"/>
</dbReference>
<dbReference type="Pfam" id="PF23057">
    <property type="entry name" value="RBD_ZCCHC3_1st"/>
    <property type="match status" value="1"/>
</dbReference>
<dbReference type="STRING" id="8153.ENSHBUP00000018775"/>
<evidence type="ECO:0000259" key="2">
    <source>
        <dbReference type="PROSITE" id="PS50158"/>
    </source>
</evidence>
<feature type="domain" description="CCHC-type" evidence="2">
    <location>
        <begin position="191"/>
        <end position="206"/>
    </location>
</feature>
<organism evidence="3 4">
    <name type="scientific">Haplochromis burtoni</name>
    <name type="common">Burton's mouthbrooder</name>
    <name type="synonym">Chromis burtoni</name>
    <dbReference type="NCBI Taxonomy" id="8153"/>
    <lineage>
        <taxon>Eukaryota</taxon>
        <taxon>Metazoa</taxon>
        <taxon>Chordata</taxon>
        <taxon>Craniata</taxon>
        <taxon>Vertebrata</taxon>
        <taxon>Euteleostomi</taxon>
        <taxon>Actinopterygii</taxon>
        <taxon>Neopterygii</taxon>
        <taxon>Teleostei</taxon>
        <taxon>Neoteleostei</taxon>
        <taxon>Acanthomorphata</taxon>
        <taxon>Ovalentaria</taxon>
        <taxon>Cichlomorphae</taxon>
        <taxon>Cichliformes</taxon>
        <taxon>Cichlidae</taxon>
        <taxon>African cichlids</taxon>
        <taxon>Pseudocrenilabrinae</taxon>
        <taxon>Haplochromini</taxon>
        <taxon>Haplochromis</taxon>
    </lineage>
</organism>
<dbReference type="SUPFAM" id="SSF57756">
    <property type="entry name" value="Retrovirus zinc finger-like domains"/>
    <property type="match status" value="1"/>
</dbReference>
<dbReference type="OMA" id="LMEKDTQ"/>
<keyword evidence="1" id="KW-0479">Metal-binding</keyword>
<sequence>MATSSASFSERDAWTFGTRNTLRFELMEKDTQLHDRITFGRRILFEALKIQPEKIFCLQQSTASKHYDVTFCTGEYAEEVRRKSIVEEDKELRRYMVTPLYRNDYRILTIHMYNPWVTEETIRYFLGRYVTVLPGVRKIKDGLGIWTGKRQFRIKLSADMNSEDGYCHPPAVFSIGADRGFLVYAGQPQACRKCGSVGHNAEQCNQVRCRSWGKLGHITRDCKEKYHLCNAESHLAKNCPKPRSYAVVLRDNTFSVFLTFFSLECSTPDLCDYVWLWAGGIRWTSCALLASCLGELSLLPKRFQAIRDVWCHDAKGKSFVTKTIKIGCLGRYEWLSLKYVSLFT</sequence>
<accession>A0A3Q2W2U9</accession>
<reference evidence="3" key="2">
    <citation type="submission" date="2025-09" db="UniProtKB">
        <authorList>
            <consortium name="Ensembl"/>
        </authorList>
    </citation>
    <scope>IDENTIFICATION</scope>
</reference>
<evidence type="ECO:0000256" key="1">
    <source>
        <dbReference type="PROSITE-ProRule" id="PRU00047"/>
    </source>
</evidence>
<dbReference type="InterPro" id="IPR001878">
    <property type="entry name" value="Znf_CCHC"/>
</dbReference>
<dbReference type="GeneTree" id="ENSGT00530000063983"/>
<dbReference type="InterPro" id="IPR057811">
    <property type="entry name" value="RBD_ZCCHC3_2nd"/>
</dbReference>
<evidence type="ECO:0000313" key="4">
    <source>
        <dbReference type="Proteomes" id="UP000264840"/>
    </source>
</evidence>
<proteinExistence type="predicted"/>
<dbReference type="PANTHER" id="PTHR22639">
    <property type="entry name" value="GAG-RELATED PROTEIN"/>
    <property type="match status" value="1"/>
</dbReference>
<evidence type="ECO:0000313" key="3">
    <source>
        <dbReference type="Ensembl" id="ENSHBUP00000018775.1"/>
    </source>
</evidence>
<dbReference type="GO" id="GO:0003690">
    <property type="term" value="F:double-stranded DNA binding"/>
    <property type="evidence" value="ECO:0007669"/>
    <property type="project" value="InterPro"/>
</dbReference>
<dbReference type="SMART" id="SM00343">
    <property type="entry name" value="ZnF_C2HC"/>
    <property type="match status" value="3"/>
</dbReference>